<feature type="compositionally biased region" description="Basic and acidic residues" evidence="1">
    <location>
        <begin position="373"/>
        <end position="385"/>
    </location>
</feature>
<evidence type="ECO:0000259" key="2">
    <source>
        <dbReference type="Pfam" id="PF02120"/>
    </source>
</evidence>
<comment type="caution">
    <text evidence="3">The sequence shown here is derived from an EMBL/GenBank/DDBJ whole genome shotgun (WGS) entry which is preliminary data.</text>
</comment>
<name>A0A5B2VGS8_9HYPH</name>
<dbReference type="EMBL" id="VUOA01000019">
    <property type="protein sequence ID" value="KAA2237377.1"/>
    <property type="molecule type" value="Genomic_DNA"/>
</dbReference>
<gene>
    <name evidence="3" type="ORF">F0L46_10280</name>
</gene>
<dbReference type="AlphaFoldDB" id="A0A5B2VGS8"/>
<feature type="compositionally biased region" description="Gly residues" evidence="1">
    <location>
        <begin position="331"/>
        <end position="351"/>
    </location>
</feature>
<feature type="compositionally biased region" description="Low complexity" evidence="1">
    <location>
        <begin position="16"/>
        <end position="27"/>
    </location>
</feature>
<sequence length="385" mass="38524">MTRVDVPTTAPIRGHAGAASTEAGAGEAFERCFPAPSDKHGGREGKGKAKTAPQGEMLVEAAGETAPPPKAMSALNALVFDLGRGAPPIREPGLPLDQASAPDEAAGNDALAGLLAQAVAAVTPGEPQAKRGTAEADGAREPRRGTTDAPAVGTDAQPAGSRPGVRLSGPLMRGTADLALAVKASAGEAPMKATVLSQATFFAPALGAANVQAIADAVSGAAPDRAPLHFAPTLASTDPLARGSASPVKVLTVQLEPISLGKVTLAIRLTADGVRVDVTAADPSVVPLLNQDKDLITDAIRRSGVVPDVVTIQAGEPPARLHAPGVQAPSGGDGAAAGGASGGREGMPGGGSDRRDHPGNGAQARRAQDEDDLGRRRDTRGDLYL</sequence>
<dbReference type="Gene3D" id="3.30.750.140">
    <property type="match status" value="1"/>
</dbReference>
<feature type="compositionally biased region" description="Basic and acidic residues" evidence="1">
    <location>
        <begin position="37"/>
        <end position="47"/>
    </location>
</feature>
<protein>
    <recommendedName>
        <fullName evidence="2">Flagellar hook-length control protein-like C-terminal domain-containing protein</fullName>
    </recommendedName>
</protein>
<accession>A0A5B2VGS8</accession>
<evidence type="ECO:0000313" key="3">
    <source>
        <dbReference type="EMBL" id="KAA2237377.1"/>
    </source>
</evidence>
<dbReference type="Pfam" id="PF02120">
    <property type="entry name" value="Flg_hook"/>
    <property type="match status" value="1"/>
</dbReference>
<keyword evidence="4" id="KW-1185">Reference proteome</keyword>
<evidence type="ECO:0000313" key="4">
    <source>
        <dbReference type="Proteomes" id="UP000323142"/>
    </source>
</evidence>
<feature type="region of interest" description="Disordered" evidence="1">
    <location>
        <begin position="316"/>
        <end position="385"/>
    </location>
</feature>
<evidence type="ECO:0000256" key="1">
    <source>
        <dbReference type="SAM" id="MobiDB-lite"/>
    </source>
</evidence>
<reference evidence="3 4" key="2">
    <citation type="submission" date="2019-09" db="EMBL/GenBank/DDBJ databases">
        <authorList>
            <person name="Jin C."/>
        </authorList>
    </citation>
    <scope>NUCLEOTIDE SEQUENCE [LARGE SCALE GENOMIC DNA]</scope>
    <source>
        <strain evidence="3 4">BN140002</strain>
    </source>
</reference>
<feature type="domain" description="Flagellar hook-length control protein-like C-terminal" evidence="2">
    <location>
        <begin position="247"/>
        <end position="318"/>
    </location>
</feature>
<feature type="region of interest" description="Disordered" evidence="1">
    <location>
        <begin position="124"/>
        <end position="168"/>
    </location>
</feature>
<reference evidence="3 4" key="1">
    <citation type="submission" date="2019-09" db="EMBL/GenBank/DDBJ databases">
        <title>Salinarimonas rosea gen. nov., sp. nov., a new member of the a-2 subgroup of the Proteobacteria.</title>
        <authorList>
            <person name="Liu J."/>
        </authorList>
    </citation>
    <scope>NUCLEOTIDE SEQUENCE [LARGE SCALE GENOMIC DNA]</scope>
    <source>
        <strain evidence="3 4">BN140002</strain>
    </source>
</reference>
<dbReference type="InterPro" id="IPR038610">
    <property type="entry name" value="FliK-like_C_sf"/>
</dbReference>
<organism evidence="3 4">
    <name type="scientific">Salinarimonas soli</name>
    <dbReference type="NCBI Taxonomy" id="1638099"/>
    <lineage>
        <taxon>Bacteria</taxon>
        <taxon>Pseudomonadati</taxon>
        <taxon>Pseudomonadota</taxon>
        <taxon>Alphaproteobacteria</taxon>
        <taxon>Hyphomicrobiales</taxon>
        <taxon>Salinarimonadaceae</taxon>
        <taxon>Salinarimonas</taxon>
    </lineage>
</organism>
<proteinExistence type="predicted"/>
<dbReference type="InterPro" id="IPR021136">
    <property type="entry name" value="Flagellar_hook_control-like_C"/>
</dbReference>
<dbReference type="Proteomes" id="UP000323142">
    <property type="component" value="Unassembled WGS sequence"/>
</dbReference>
<dbReference type="RefSeq" id="WP_149817128.1">
    <property type="nucleotide sequence ID" value="NZ_VUOA01000019.1"/>
</dbReference>
<dbReference type="OrthoDB" id="7676733at2"/>
<feature type="compositionally biased region" description="Basic and acidic residues" evidence="1">
    <location>
        <begin position="128"/>
        <end position="146"/>
    </location>
</feature>
<feature type="region of interest" description="Disordered" evidence="1">
    <location>
        <begin position="1"/>
        <end position="53"/>
    </location>
</feature>